<evidence type="ECO:0000313" key="1">
    <source>
        <dbReference type="EMBL" id="KAK2997089.1"/>
    </source>
</evidence>
<feature type="non-terminal residue" evidence="1">
    <location>
        <position position="1"/>
    </location>
</feature>
<sequence>IPGSLQRIIAQPEDYGKQFLPGHLVKELVLEMFDAYGNHVNEDSEVLVNVDGLCFQDKLGQNRKVDARGCVDLSGVLKVTNGYGRNVSISVLSGKKEVFKEEIHIEKRVLRAASKVPMVCTAGSQLENIVFEIIDCNGHVDATINNDEKCGQSHSLVIKSESLETDDSVRYSFSNGRCIIRAIPIPQYEGIFSFVAAHSRHPELQLTIQVNVEEAPKVLMLHELPAFNNPTIEYDDVQYQSPDGRVLLLQDSPAENIENFLGSIMNDQKELEEDVLKCGTFIGLHEKNFILLQDQQVAIEQDISSLKASMDLGICSYLFELEEMTERIESKGDSAASVVCNFLRATSLQKQTNEFVRHVIGVVALLGTVQNNELSRILAEYLGDDQMLAIVWKSYAAAGDLQKYEHAFYQLATEQGKSIEGRYLVICLEDISPYTGKLSGDSQRKLALRNPTLPNGKTPLGYMGYAVNMIDLEVRHLHTTAAGRGLRETLFYYLLGELQVYESKEYMKMALPYIKHGAVSLDGGIMRGNGAIFLGRREADIHFPVVTTRGQIRISPQGAEIWRQIEAKKLELREILAAQEEEAKMLQKYTKKFQKKRDRYSRFIDKKSPLLLGLERKGNNIDGSYNSPG</sequence>
<protein>
    <submittedName>
        <fullName evidence="1">Uncharacterized protein</fullName>
    </submittedName>
</protein>
<evidence type="ECO:0000313" key="2">
    <source>
        <dbReference type="Proteomes" id="UP001188597"/>
    </source>
</evidence>
<comment type="caution">
    <text evidence="1">The sequence shown here is derived from an EMBL/GenBank/DDBJ whole genome shotgun (WGS) entry which is preliminary data.</text>
</comment>
<gene>
    <name evidence="1" type="ORF">RJ639_026524</name>
</gene>
<dbReference type="Proteomes" id="UP001188597">
    <property type="component" value="Unassembled WGS sequence"/>
</dbReference>
<keyword evidence="2" id="KW-1185">Reference proteome</keyword>
<dbReference type="AlphaFoldDB" id="A0AA88S3B4"/>
<dbReference type="PANTHER" id="PTHR33566:SF1">
    <property type="entry name" value="EN_SPM-LIKE TRANSPOSON-RELATED"/>
    <property type="match status" value="1"/>
</dbReference>
<dbReference type="EMBL" id="JAVXUP010004449">
    <property type="protein sequence ID" value="KAK2997089.1"/>
    <property type="molecule type" value="Genomic_DNA"/>
</dbReference>
<reference evidence="1" key="1">
    <citation type="submission" date="2022-12" db="EMBL/GenBank/DDBJ databases">
        <title>Draft genome assemblies for two species of Escallonia (Escalloniales).</title>
        <authorList>
            <person name="Chanderbali A."/>
            <person name="Dervinis C."/>
            <person name="Anghel I."/>
            <person name="Soltis D."/>
            <person name="Soltis P."/>
            <person name="Zapata F."/>
        </authorList>
    </citation>
    <scope>NUCLEOTIDE SEQUENCE</scope>
    <source>
        <strain evidence="1">UCBG64.0493</strain>
        <tissue evidence="1">Leaf</tissue>
    </source>
</reference>
<accession>A0AA88S3B4</accession>
<proteinExistence type="predicted"/>
<dbReference type="PANTHER" id="PTHR33566">
    <property type="entry name" value="EN/SPM-LIKE TRANSPOSON-RELATED"/>
    <property type="match status" value="1"/>
</dbReference>
<name>A0AA88S3B4_9ASTE</name>
<organism evidence="1 2">
    <name type="scientific">Escallonia herrerae</name>
    <dbReference type="NCBI Taxonomy" id="1293975"/>
    <lineage>
        <taxon>Eukaryota</taxon>
        <taxon>Viridiplantae</taxon>
        <taxon>Streptophyta</taxon>
        <taxon>Embryophyta</taxon>
        <taxon>Tracheophyta</taxon>
        <taxon>Spermatophyta</taxon>
        <taxon>Magnoliopsida</taxon>
        <taxon>eudicotyledons</taxon>
        <taxon>Gunneridae</taxon>
        <taxon>Pentapetalae</taxon>
        <taxon>asterids</taxon>
        <taxon>campanulids</taxon>
        <taxon>Escalloniales</taxon>
        <taxon>Escalloniaceae</taxon>
        <taxon>Escallonia</taxon>
    </lineage>
</organism>